<evidence type="ECO:0000256" key="7">
    <source>
        <dbReference type="RuleBase" id="RU004326"/>
    </source>
</evidence>
<evidence type="ECO:0000256" key="2">
    <source>
        <dbReference type="ARBA" id="ARBA00010231"/>
    </source>
</evidence>
<dbReference type="InterPro" id="IPR005843">
    <property type="entry name" value="A-D-PHexomutase_C"/>
</dbReference>
<dbReference type="GO" id="GO:0005975">
    <property type="term" value="P:carbohydrate metabolic process"/>
    <property type="evidence" value="ECO:0007669"/>
    <property type="project" value="InterPro"/>
</dbReference>
<dbReference type="Pfam" id="PF02879">
    <property type="entry name" value="PGM_PMM_II"/>
    <property type="match status" value="1"/>
</dbReference>
<dbReference type="KEGG" id="sawl:NGM29_03990"/>
<evidence type="ECO:0000259" key="9">
    <source>
        <dbReference type="Pfam" id="PF02878"/>
    </source>
</evidence>
<dbReference type="PANTHER" id="PTHR45745:SF1">
    <property type="entry name" value="PHOSPHOGLUCOMUTASE 2B-RELATED"/>
    <property type="match status" value="1"/>
</dbReference>
<evidence type="ECO:0000259" key="10">
    <source>
        <dbReference type="Pfam" id="PF02879"/>
    </source>
</evidence>
<keyword evidence="5 7" id="KW-0460">Magnesium</keyword>
<dbReference type="InterPro" id="IPR005841">
    <property type="entry name" value="Alpha-D-phosphohexomutase_SF"/>
</dbReference>
<dbReference type="Pfam" id="PF02878">
    <property type="entry name" value="PGM_PMM_I"/>
    <property type="match status" value="1"/>
</dbReference>
<dbReference type="SUPFAM" id="SSF53738">
    <property type="entry name" value="Phosphoglucomutase, first 3 domains"/>
    <property type="match status" value="3"/>
</dbReference>
<keyword evidence="13" id="KW-1185">Reference proteome</keyword>
<gene>
    <name evidence="12" type="ORF">NGM29_03990</name>
</gene>
<feature type="domain" description="Alpha-D-phosphohexomutase alpha/beta/alpha" evidence="10">
    <location>
        <begin position="191"/>
        <end position="273"/>
    </location>
</feature>
<dbReference type="InterPro" id="IPR016066">
    <property type="entry name" value="A-D-PHexomutase_CS"/>
</dbReference>
<dbReference type="InterPro" id="IPR005846">
    <property type="entry name" value="A-D-PHexomutase_a/b/a-III"/>
</dbReference>
<evidence type="ECO:0000259" key="11">
    <source>
        <dbReference type="Pfam" id="PF02880"/>
    </source>
</evidence>
<comment type="similarity">
    <text evidence="2 7">Belongs to the phosphohexose mutase family.</text>
</comment>
<feature type="domain" description="Alpha-D-phosphohexomutase alpha/beta/alpha" evidence="9">
    <location>
        <begin position="19"/>
        <end position="146"/>
    </location>
</feature>
<accession>A0A9E7N9U4</accession>
<keyword evidence="4 7" id="KW-0479">Metal-binding</keyword>
<sequence>MAPETETDATAADDRAAISFGTDGWRATLEEFTSPRVRMVAQAIATTLREEGKTAPVVVGYDARETSRGFAEEVSRVLCANGFDVLLSDRDRPTPLCAHAVVDRNLSAAVVITASHNPPSYNGIKFIPDDGAPALPPVMDAIADSLAVPDPLLEAEHGSVREVDFVDAHAEACLEVVRSVTGGLDPEDALEGLPIAYDAMHGSGRGTTDALLERVGASVERLRCTRDPEFGGGSPEPSAENLEELVEAVANGESALGIANDGDADRVAVVTPDRGLLDENLFFAALYDFLLESNDGPAIRTVSTTFLIDRIAEAHGESVHEVPVGFKWVAEAMADHDAFVGGEESGGFTVRGHVREKDGVLMGLLAAVVHAAEPIDDRVDRLLETHGDVTQGKISVACPDDEKAAVLAALEDEIPDAVAGTPVVTVNTADGFKLTLEDGSWVLVRPSGTEPVLRVYAEAERDERVQDLLEAGEELLEPLV</sequence>
<keyword evidence="3" id="KW-0597">Phosphoprotein</keyword>
<evidence type="ECO:0000256" key="4">
    <source>
        <dbReference type="ARBA" id="ARBA00022723"/>
    </source>
</evidence>
<evidence type="ECO:0000313" key="12">
    <source>
        <dbReference type="EMBL" id="UTF54449.1"/>
    </source>
</evidence>
<dbReference type="PROSITE" id="PS00710">
    <property type="entry name" value="PGM_PMM"/>
    <property type="match status" value="1"/>
</dbReference>
<proteinExistence type="inferred from homology"/>
<dbReference type="Pfam" id="PF00408">
    <property type="entry name" value="PGM_PMM_IV"/>
    <property type="match status" value="1"/>
</dbReference>
<dbReference type="Gene3D" id="3.30.310.50">
    <property type="entry name" value="Alpha-D-phosphohexomutase, C-terminal domain"/>
    <property type="match status" value="1"/>
</dbReference>
<dbReference type="AlphaFoldDB" id="A0A9E7N9U4"/>
<comment type="cofactor">
    <cofactor evidence="1">
        <name>Mg(2+)</name>
        <dbReference type="ChEBI" id="CHEBI:18420"/>
    </cofactor>
</comment>
<evidence type="ECO:0000256" key="6">
    <source>
        <dbReference type="ARBA" id="ARBA00023235"/>
    </source>
</evidence>
<dbReference type="SUPFAM" id="SSF55957">
    <property type="entry name" value="Phosphoglucomutase, C-terminal domain"/>
    <property type="match status" value="1"/>
</dbReference>
<dbReference type="GO" id="GO:0000287">
    <property type="term" value="F:magnesium ion binding"/>
    <property type="evidence" value="ECO:0007669"/>
    <property type="project" value="InterPro"/>
</dbReference>
<dbReference type="GO" id="GO:0006166">
    <property type="term" value="P:purine ribonucleoside salvage"/>
    <property type="evidence" value="ECO:0007669"/>
    <property type="project" value="TreeGrafter"/>
</dbReference>
<dbReference type="EMBL" id="CP100355">
    <property type="protein sequence ID" value="UTF54449.1"/>
    <property type="molecule type" value="Genomic_DNA"/>
</dbReference>
<dbReference type="Proteomes" id="UP001056855">
    <property type="component" value="Chromosome"/>
</dbReference>
<keyword evidence="6" id="KW-0413">Isomerase</keyword>
<dbReference type="GeneID" id="73289178"/>
<dbReference type="InterPro" id="IPR005845">
    <property type="entry name" value="A-D-PHexomutase_a/b/a-II"/>
</dbReference>
<dbReference type="GO" id="GO:0008973">
    <property type="term" value="F:phosphopentomutase activity"/>
    <property type="evidence" value="ECO:0007669"/>
    <property type="project" value="TreeGrafter"/>
</dbReference>
<name>A0A9E7N9U4_9EURY</name>
<dbReference type="InterPro" id="IPR005844">
    <property type="entry name" value="A-D-PHexomutase_a/b/a-I"/>
</dbReference>
<dbReference type="PRINTS" id="PR00509">
    <property type="entry name" value="PGMPMM"/>
</dbReference>
<dbReference type="InterPro" id="IPR016055">
    <property type="entry name" value="A-D-PHexomutase_a/b/a-I/II/III"/>
</dbReference>
<dbReference type="Gene3D" id="3.40.120.10">
    <property type="entry name" value="Alpha-D-Glucose-1,6-Bisphosphate, subunit A, domain 3"/>
    <property type="match status" value="3"/>
</dbReference>
<protein>
    <submittedName>
        <fullName evidence="12">Phosphoglucomutase/phosphomannomutase family protein</fullName>
    </submittedName>
</protein>
<reference evidence="12" key="1">
    <citation type="submission" date="2022-06" db="EMBL/GenBank/DDBJ databases">
        <title>Diverse halophilic archaea isolated from saline environments.</title>
        <authorList>
            <person name="Cui H.-L."/>
        </authorList>
    </citation>
    <scope>NUCLEOTIDE SEQUENCE</scope>
    <source>
        <strain evidence="12">WLHS1</strain>
    </source>
</reference>
<dbReference type="InterPro" id="IPR036900">
    <property type="entry name" value="A-D-PHexomutase_C_sf"/>
</dbReference>
<evidence type="ECO:0000256" key="5">
    <source>
        <dbReference type="ARBA" id="ARBA00022842"/>
    </source>
</evidence>
<organism evidence="12 13">
    <name type="scientific">Natronosalvus rutilus</name>
    <dbReference type="NCBI Taxonomy" id="2953753"/>
    <lineage>
        <taxon>Archaea</taxon>
        <taxon>Methanobacteriati</taxon>
        <taxon>Methanobacteriota</taxon>
        <taxon>Stenosarchaea group</taxon>
        <taxon>Halobacteria</taxon>
        <taxon>Halobacteriales</taxon>
        <taxon>Natrialbaceae</taxon>
        <taxon>Natronosalvus</taxon>
    </lineage>
</organism>
<dbReference type="CDD" id="cd05800">
    <property type="entry name" value="PGM_like2"/>
    <property type="match status" value="1"/>
</dbReference>
<evidence type="ECO:0000259" key="8">
    <source>
        <dbReference type="Pfam" id="PF00408"/>
    </source>
</evidence>
<dbReference type="RefSeq" id="WP_254159109.1">
    <property type="nucleotide sequence ID" value="NZ_CP100355.1"/>
</dbReference>
<evidence type="ECO:0000256" key="1">
    <source>
        <dbReference type="ARBA" id="ARBA00001946"/>
    </source>
</evidence>
<evidence type="ECO:0000313" key="13">
    <source>
        <dbReference type="Proteomes" id="UP001056855"/>
    </source>
</evidence>
<feature type="domain" description="Alpha-D-phosphohexomutase C-terminal" evidence="8">
    <location>
        <begin position="396"/>
        <end position="470"/>
    </location>
</feature>
<dbReference type="Pfam" id="PF02880">
    <property type="entry name" value="PGM_PMM_III"/>
    <property type="match status" value="1"/>
</dbReference>
<evidence type="ECO:0000256" key="3">
    <source>
        <dbReference type="ARBA" id="ARBA00022553"/>
    </source>
</evidence>
<feature type="domain" description="Alpha-D-phosphohexomutase alpha/beta/alpha" evidence="11">
    <location>
        <begin position="282"/>
        <end position="380"/>
    </location>
</feature>
<dbReference type="PANTHER" id="PTHR45745">
    <property type="entry name" value="PHOSPHOMANNOMUTASE 45A"/>
    <property type="match status" value="1"/>
</dbReference>